<dbReference type="Gene3D" id="1.20.1300.20">
    <property type="entry name" value="Peptidase C65 Otubain, subdomain 2"/>
    <property type="match status" value="1"/>
</dbReference>
<dbReference type="InterPro" id="IPR003323">
    <property type="entry name" value="OTU_dom"/>
</dbReference>
<evidence type="ECO:0000259" key="8">
    <source>
        <dbReference type="PROSITE" id="PS50802"/>
    </source>
</evidence>
<dbReference type="CDD" id="cd22749">
    <property type="entry name" value="Otubain_C65"/>
    <property type="match status" value="1"/>
</dbReference>
<proteinExistence type="predicted"/>
<evidence type="ECO:0000256" key="6">
    <source>
        <dbReference type="ARBA" id="ARBA00022807"/>
    </source>
</evidence>
<comment type="catalytic activity">
    <reaction evidence="1">
        <text>Thiol-dependent hydrolysis of ester, thioester, amide, peptide and isopeptide bonds formed by the C-terminal Gly of ubiquitin (a 76-residue protein attached to proteins as an intracellular targeting signal).</text>
        <dbReference type="EC" id="3.4.19.12"/>
    </reaction>
</comment>
<dbReference type="PROSITE" id="PS50802">
    <property type="entry name" value="OTU"/>
    <property type="match status" value="1"/>
</dbReference>
<organism evidence="9 10">
    <name type="scientific">Gnomoniopsis smithogilvyi</name>
    <dbReference type="NCBI Taxonomy" id="1191159"/>
    <lineage>
        <taxon>Eukaryota</taxon>
        <taxon>Fungi</taxon>
        <taxon>Dikarya</taxon>
        <taxon>Ascomycota</taxon>
        <taxon>Pezizomycotina</taxon>
        <taxon>Sordariomycetes</taxon>
        <taxon>Sordariomycetidae</taxon>
        <taxon>Diaporthales</taxon>
        <taxon>Gnomoniaceae</taxon>
        <taxon>Gnomoniopsis</taxon>
    </lineage>
</organism>
<dbReference type="InterPro" id="IPR042467">
    <property type="entry name" value="Peptidase_C65_otubain_sub2"/>
</dbReference>
<dbReference type="InterPro" id="IPR042468">
    <property type="entry name" value="Peptidase_C65_otubain_sub1"/>
</dbReference>
<evidence type="ECO:0000256" key="7">
    <source>
        <dbReference type="SAM" id="MobiDB-lite"/>
    </source>
</evidence>
<dbReference type="EMBL" id="JAPEVB010000006">
    <property type="protein sequence ID" value="KAJ4386275.1"/>
    <property type="molecule type" value="Genomic_DNA"/>
</dbReference>
<dbReference type="EC" id="3.4.19.12" evidence="2"/>
<feature type="domain" description="OTU" evidence="8">
    <location>
        <begin position="62"/>
        <end position="265"/>
    </location>
</feature>
<dbReference type="Gene3D" id="3.30.200.60">
    <property type="entry name" value="Peptidase C65 Otubain, subdomain 1"/>
    <property type="match status" value="1"/>
</dbReference>
<feature type="compositionally biased region" description="Pro residues" evidence="7">
    <location>
        <begin position="341"/>
        <end position="353"/>
    </location>
</feature>
<dbReference type="GO" id="GO:0071108">
    <property type="term" value="P:protein K48-linked deubiquitination"/>
    <property type="evidence" value="ECO:0007669"/>
    <property type="project" value="TreeGrafter"/>
</dbReference>
<dbReference type="InterPro" id="IPR019400">
    <property type="entry name" value="Peptidase_C65_otubain"/>
</dbReference>
<evidence type="ECO:0000256" key="5">
    <source>
        <dbReference type="ARBA" id="ARBA00022801"/>
    </source>
</evidence>
<dbReference type="PANTHER" id="PTHR12931:SF15">
    <property type="entry name" value="UBIQUITIN THIOESTERASE OTUBAIN-LIKE"/>
    <property type="match status" value="1"/>
</dbReference>
<evidence type="ECO:0000313" key="10">
    <source>
        <dbReference type="Proteomes" id="UP001140453"/>
    </source>
</evidence>
<dbReference type="GO" id="GO:0006508">
    <property type="term" value="P:proteolysis"/>
    <property type="evidence" value="ECO:0007669"/>
    <property type="project" value="UniProtKB-KW"/>
</dbReference>
<keyword evidence="10" id="KW-1185">Reference proteome</keyword>
<name>A0A9W9CSG8_9PEZI</name>
<evidence type="ECO:0000256" key="4">
    <source>
        <dbReference type="ARBA" id="ARBA00022786"/>
    </source>
</evidence>
<evidence type="ECO:0000256" key="1">
    <source>
        <dbReference type="ARBA" id="ARBA00000707"/>
    </source>
</evidence>
<dbReference type="GO" id="GO:0004843">
    <property type="term" value="F:cysteine-type deubiquitinase activity"/>
    <property type="evidence" value="ECO:0007669"/>
    <property type="project" value="UniProtKB-EC"/>
</dbReference>
<sequence>MESDQSLQDDLAAQEAAARTWQPELEGPRVGDKTPIDAITAEYAKADPIYVAKTMALPQTYTHYRPIKGDGSCGWRAIVFSYFELLIQQGSQELVQGEALRIRQLNDYLFNSGGYDPEMFMDFVDETLQLCKDIAENIHSPEIATAILETKFNDDSSMGLLYHFRILAASWMKGHREQYEAFIDMGVDQYVQTVLDPIDREIEEMGVVLLVEVLLKPVGFTLEIAYLDRSVLDQVNTHRFNDSNPGGPFMHLLYRPGHYDILYKPNTSQAIQVNRMSYEPTSFAPAPAASFPGTYEYNPLLMVPGIGGLGHFTTPMGQLGGSSLDFPASPQASWFSSPCVDPSPTPPTHPMPNPRTYATPQQDPLPALPPSSTAPVPSTQHEIRFSPYQYKEAMDANQWQEQSFQTSMFKNSHFNKAHYNNPDFTPEEYNPGTDDLCERSERPKKKGHGKQGRQSSEDSTDSKREK</sequence>
<dbReference type="GO" id="GO:0005634">
    <property type="term" value="C:nucleus"/>
    <property type="evidence" value="ECO:0007669"/>
    <property type="project" value="TreeGrafter"/>
</dbReference>
<keyword evidence="4" id="KW-0833">Ubl conjugation pathway</keyword>
<gene>
    <name evidence="9" type="ORF">N0V93_009168</name>
</gene>
<keyword evidence="6" id="KW-0788">Thiol protease</keyword>
<dbReference type="PANTHER" id="PTHR12931">
    <property type="entry name" value="UBIQUITIN THIOLESTERASE PROTEIN OTUB"/>
    <property type="match status" value="1"/>
</dbReference>
<accession>A0A9W9CSG8</accession>
<dbReference type="AlphaFoldDB" id="A0A9W9CSG8"/>
<dbReference type="GO" id="GO:0043130">
    <property type="term" value="F:ubiquitin binding"/>
    <property type="evidence" value="ECO:0007669"/>
    <property type="project" value="TreeGrafter"/>
</dbReference>
<dbReference type="Proteomes" id="UP001140453">
    <property type="component" value="Unassembled WGS sequence"/>
</dbReference>
<evidence type="ECO:0000256" key="2">
    <source>
        <dbReference type="ARBA" id="ARBA00012759"/>
    </source>
</evidence>
<dbReference type="Pfam" id="PF10275">
    <property type="entry name" value="Peptidase_C65"/>
    <property type="match status" value="1"/>
</dbReference>
<dbReference type="OrthoDB" id="18915at2759"/>
<feature type="region of interest" description="Disordered" evidence="7">
    <location>
        <begin position="414"/>
        <end position="466"/>
    </location>
</feature>
<feature type="compositionally biased region" description="Basic residues" evidence="7">
    <location>
        <begin position="442"/>
        <end position="451"/>
    </location>
</feature>
<reference evidence="9" key="1">
    <citation type="submission" date="2022-10" db="EMBL/GenBank/DDBJ databases">
        <title>Tapping the CABI collections for fungal endophytes: first genome assemblies for Collariella, Neodidymelliopsis, Ascochyta clinopodiicola, Didymella pomorum, Didymosphaeria variabile, Neocosmospora piperis and Neocucurbitaria cava.</title>
        <authorList>
            <person name="Hill R."/>
        </authorList>
    </citation>
    <scope>NUCLEOTIDE SEQUENCE</scope>
    <source>
        <strain evidence="9">IMI 355082</strain>
    </source>
</reference>
<comment type="caution">
    <text evidence="9">The sequence shown here is derived from an EMBL/GenBank/DDBJ whole genome shotgun (WGS) entry which is preliminary data.</text>
</comment>
<feature type="region of interest" description="Disordered" evidence="7">
    <location>
        <begin position="335"/>
        <end position="379"/>
    </location>
</feature>
<dbReference type="InterPro" id="IPR038765">
    <property type="entry name" value="Papain-like_cys_pep_sf"/>
</dbReference>
<keyword evidence="5" id="KW-0378">Hydrolase</keyword>
<dbReference type="SUPFAM" id="SSF54001">
    <property type="entry name" value="Cysteine proteinases"/>
    <property type="match status" value="1"/>
</dbReference>
<keyword evidence="3" id="KW-0645">Protease</keyword>
<feature type="compositionally biased region" description="Low complexity" evidence="7">
    <location>
        <begin position="370"/>
        <end position="379"/>
    </location>
</feature>
<protein>
    <recommendedName>
        <fullName evidence="2">ubiquitinyl hydrolase 1</fullName>
        <ecNumber evidence="2">3.4.19.12</ecNumber>
    </recommendedName>
</protein>
<evidence type="ECO:0000313" key="9">
    <source>
        <dbReference type="EMBL" id="KAJ4386275.1"/>
    </source>
</evidence>
<evidence type="ECO:0000256" key="3">
    <source>
        <dbReference type="ARBA" id="ARBA00022670"/>
    </source>
</evidence>